<proteinExistence type="predicted"/>
<sequence>MPTAMFFLWQRAICYFNYVHFSCHSKTKCPHK</sequence>
<reference evidence="1" key="2">
    <citation type="journal article" date="2015" name="Data Brief">
        <title>Shoot transcriptome of the giant reed, Arundo donax.</title>
        <authorList>
            <person name="Barrero R.A."/>
            <person name="Guerrero F.D."/>
            <person name="Moolhuijzen P."/>
            <person name="Goolsby J.A."/>
            <person name="Tidwell J."/>
            <person name="Bellgard S.E."/>
            <person name="Bellgard M.I."/>
        </authorList>
    </citation>
    <scope>NUCLEOTIDE SEQUENCE</scope>
    <source>
        <tissue evidence="1">Shoot tissue taken approximately 20 cm above the soil surface</tissue>
    </source>
</reference>
<protein>
    <submittedName>
        <fullName evidence="1">Uncharacterized protein</fullName>
    </submittedName>
</protein>
<name>A0A0A9FA43_ARUDO</name>
<evidence type="ECO:0000313" key="1">
    <source>
        <dbReference type="EMBL" id="JAE07021.1"/>
    </source>
</evidence>
<organism evidence="1">
    <name type="scientific">Arundo donax</name>
    <name type="common">Giant reed</name>
    <name type="synonym">Donax arundinaceus</name>
    <dbReference type="NCBI Taxonomy" id="35708"/>
    <lineage>
        <taxon>Eukaryota</taxon>
        <taxon>Viridiplantae</taxon>
        <taxon>Streptophyta</taxon>
        <taxon>Embryophyta</taxon>
        <taxon>Tracheophyta</taxon>
        <taxon>Spermatophyta</taxon>
        <taxon>Magnoliopsida</taxon>
        <taxon>Liliopsida</taxon>
        <taxon>Poales</taxon>
        <taxon>Poaceae</taxon>
        <taxon>PACMAD clade</taxon>
        <taxon>Arundinoideae</taxon>
        <taxon>Arundineae</taxon>
        <taxon>Arundo</taxon>
    </lineage>
</organism>
<accession>A0A0A9FA43</accession>
<dbReference type="EMBL" id="GBRH01190875">
    <property type="protein sequence ID" value="JAE07021.1"/>
    <property type="molecule type" value="Transcribed_RNA"/>
</dbReference>
<dbReference type="AlphaFoldDB" id="A0A0A9FA43"/>
<reference evidence="1" key="1">
    <citation type="submission" date="2014-09" db="EMBL/GenBank/DDBJ databases">
        <authorList>
            <person name="Magalhaes I.L.F."/>
            <person name="Oliveira U."/>
            <person name="Santos F.R."/>
            <person name="Vidigal T.H.D.A."/>
            <person name="Brescovit A.D."/>
            <person name="Santos A.J."/>
        </authorList>
    </citation>
    <scope>NUCLEOTIDE SEQUENCE</scope>
    <source>
        <tissue evidence="1">Shoot tissue taken approximately 20 cm above the soil surface</tissue>
    </source>
</reference>